<dbReference type="AlphaFoldDB" id="A0A3M5NYE9"/>
<organism evidence="1 2">
    <name type="scientific">Pseudomonas viridiflava</name>
    <name type="common">Phytomonas viridiflava</name>
    <dbReference type="NCBI Taxonomy" id="33069"/>
    <lineage>
        <taxon>Bacteria</taxon>
        <taxon>Pseudomonadati</taxon>
        <taxon>Pseudomonadota</taxon>
        <taxon>Gammaproteobacteria</taxon>
        <taxon>Pseudomonadales</taxon>
        <taxon>Pseudomonadaceae</taxon>
        <taxon>Pseudomonas</taxon>
    </lineage>
</organism>
<name>A0A3M5NYE9_PSEVI</name>
<dbReference type="Gene3D" id="2.40.50.230">
    <property type="entry name" value="Gp5 N-terminal domain"/>
    <property type="match status" value="1"/>
</dbReference>
<evidence type="ECO:0000313" key="2">
    <source>
        <dbReference type="Proteomes" id="UP000273854"/>
    </source>
</evidence>
<gene>
    <name evidence="1" type="ORF">ALP40_03806</name>
</gene>
<dbReference type="Proteomes" id="UP000273854">
    <property type="component" value="Unassembled WGS sequence"/>
</dbReference>
<dbReference type="SUPFAM" id="SSF69279">
    <property type="entry name" value="Phage tail proteins"/>
    <property type="match status" value="2"/>
</dbReference>
<dbReference type="SUPFAM" id="SSF69255">
    <property type="entry name" value="gp5 N-terminal domain-like"/>
    <property type="match status" value="1"/>
</dbReference>
<dbReference type="Gene3D" id="2.30.110.50">
    <property type="match status" value="1"/>
</dbReference>
<accession>A0A3M5NYE9</accession>
<reference evidence="1 2" key="1">
    <citation type="submission" date="2018-08" db="EMBL/GenBank/DDBJ databases">
        <title>Recombination of ecologically and evolutionarily significant loci maintains genetic cohesion in the Pseudomonas syringae species complex.</title>
        <authorList>
            <person name="Dillon M."/>
            <person name="Thakur S."/>
            <person name="Almeida R.N.D."/>
            <person name="Weir B.S."/>
            <person name="Guttman D.S."/>
        </authorList>
    </citation>
    <scope>NUCLEOTIDE SEQUENCE [LARGE SCALE GENOMIC DNA]</scope>
    <source>
        <strain evidence="1 2">ICMP 19473</strain>
    </source>
</reference>
<dbReference type="Pfam" id="PF05954">
    <property type="entry name" value="Phage_GPD"/>
    <property type="match status" value="1"/>
</dbReference>
<dbReference type="OrthoDB" id="9762420at2"/>
<comment type="caution">
    <text evidence="1">The sequence shown here is derived from an EMBL/GenBank/DDBJ whole genome shotgun (WGS) entry which is preliminary data.</text>
</comment>
<dbReference type="RefSeq" id="WP_122210488.1">
    <property type="nucleotide sequence ID" value="NZ_RBTP01000076.1"/>
</dbReference>
<dbReference type="Gene3D" id="3.55.50.10">
    <property type="entry name" value="Baseplate protein-like domains"/>
    <property type="match status" value="1"/>
</dbReference>
<dbReference type="InterPro" id="IPR037026">
    <property type="entry name" value="Vgr_OB-fold_dom_sf"/>
</dbReference>
<evidence type="ECO:0000313" key="1">
    <source>
        <dbReference type="EMBL" id="RMT76997.1"/>
    </source>
</evidence>
<proteinExistence type="predicted"/>
<sequence length="471" mass="52959">MPDPASEPFFRLEIARLRRHFSVRFFSAVEAISQPFKFELEVSGDEIDLASLMYMPAFLSFNGSPQGFHGQIQGATRMHYRPGPACYRLTLGPRLACLDHRYNQRVFQQLSATQIIALVLKEHGLGESCRFDLKTQCRTRETCFQHNESDLSFIQRLCAEEHIHYHFHHSRRRHELVFSEGLRGFRRAPIAPWRQFAHQPGVTQFSVIRVGSDAPGSRTDQRAQGESTLPFVNSGLLLPLAGLAERDWNHMWLITQVEHHVDLRPAEAGLMNTPYLNRFQAVPWEVGFRTPAPATRSVVTGLQRAWITGAPGELQQRDSSGRVQVQFEWGTQHIDARYTTCWLPVTKALHLSCRGATQVVAHFKVDDPDNPVIVATLQTGTSTPLSLLGSEANRHDPAPVQMQLDWQAVLGHSHTLHVDDGSKLHLDRGSDLTLQVGASQVRIDADGVTLTSPRIVLDSELPPHRPDDSPD</sequence>
<protein>
    <submittedName>
        <fullName evidence="1">Rhs element Vgr protein</fullName>
    </submittedName>
</protein>
<dbReference type="EMBL" id="RBTP01000076">
    <property type="protein sequence ID" value="RMT76997.1"/>
    <property type="molecule type" value="Genomic_DNA"/>
</dbReference>